<evidence type="ECO:0000256" key="3">
    <source>
        <dbReference type="ARBA" id="ARBA00023136"/>
    </source>
</evidence>
<dbReference type="HOGENOM" id="CLU_035018_0_0_5"/>
<dbReference type="CDD" id="cd17477">
    <property type="entry name" value="MFS_YcaD_like"/>
    <property type="match status" value="1"/>
</dbReference>
<keyword evidence="1 4" id="KW-0812">Transmembrane</keyword>
<name>C4WLG4_9HYPH</name>
<feature type="transmembrane region" description="Helical" evidence="4">
    <location>
        <begin position="302"/>
        <end position="320"/>
    </location>
</feature>
<sequence>MQAAWPLCPRSDLNSMNQEIQSADLVPQEPGGGPAEGQLHWRSLAAAIATISAVGAAIGLGIPLLSVLLESRGHSASLIGANTAVAGLASIVAAPLAAPIAARLGVVKAIFLMLVIGSGAFLGFHFFQPLWAWFALRIVLHFALTVLFVLSEYWINASAPPEKRGLVLGIYSTSLSLGFALGPWLFSKIGSTGGLPFYVGFAIIMIALIPVAIAWRDSPDFEEGEHVPFLPFIFAVPTATMAVFVFGAVETGGFALFPVFGARIGYPEADAALLLTMIGLGNVLMQIPLGIVSDRISDRRKLLLFCATTGLIGMIALPYLMQHWYLMAGILFLWGGVVAGLYTIGLAHLGSELTGRELASANAAFVFCYAIGMLAGPQAVGVGMDMMGPKGFPMTLGVFFAAYALFAAGRLLLRKKRA</sequence>
<evidence type="ECO:0000313" key="7">
    <source>
        <dbReference type="Proteomes" id="UP000004386"/>
    </source>
</evidence>
<dbReference type="Pfam" id="PF07690">
    <property type="entry name" value="MFS_1"/>
    <property type="match status" value="1"/>
</dbReference>
<feature type="transmembrane region" description="Helical" evidence="4">
    <location>
        <begin position="133"/>
        <end position="154"/>
    </location>
</feature>
<feature type="transmembrane region" description="Helical" evidence="4">
    <location>
        <begin position="197"/>
        <end position="215"/>
    </location>
</feature>
<feature type="transmembrane region" description="Helical" evidence="4">
    <location>
        <begin position="361"/>
        <end position="380"/>
    </location>
</feature>
<protein>
    <submittedName>
        <fullName evidence="6">Major facilitator family transporter</fullName>
    </submittedName>
</protein>
<feature type="transmembrane region" description="Helical" evidence="4">
    <location>
        <begin position="75"/>
        <end position="97"/>
    </location>
</feature>
<reference evidence="6 7" key="1">
    <citation type="submission" date="2009-05" db="EMBL/GenBank/DDBJ databases">
        <authorList>
            <person name="Setubal J.C."/>
            <person name="Boyle S."/>
            <person name="Crasta O.R."/>
            <person name="Gillespie J.J."/>
            <person name="Kenyon R.W."/>
            <person name="Lu J."/>
            <person name="Mane S."/>
            <person name="Nagrani S."/>
            <person name="Shallom J.M."/>
            <person name="Shallom S."/>
            <person name="Shukla M."/>
            <person name="Snyder E.E."/>
            <person name="Sobral B.W."/>
            <person name="Wattam A.R."/>
            <person name="Will R."/>
            <person name="Williams K."/>
            <person name="Yoo H."/>
            <person name="Munk C."/>
            <person name="Tapia R."/>
            <person name="Green L."/>
            <person name="Rogers Y."/>
            <person name="Detter J.C."/>
            <person name="Bruce D."/>
            <person name="Brettin T.S."/>
            <person name="Tsolis R."/>
        </authorList>
    </citation>
    <scope>NUCLEOTIDE SEQUENCE [LARGE SCALE GENOMIC DNA]</scope>
    <source>
        <strain evidence="6 7">LMG 3301</strain>
    </source>
</reference>
<feature type="transmembrane region" description="Helical" evidence="4">
    <location>
        <begin position="269"/>
        <end position="290"/>
    </location>
</feature>
<comment type="caution">
    <text evidence="6">The sequence shown here is derived from an EMBL/GenBank/DDBJ whole genome shotgun (WGS) entry which is preliminary data.</text>
</comment>
<feature type="transmembrane region" description="Helical" evidence="4">
    <location>
        <begin position="44"/>
        <end position="69"/>
    </location>
</feature>
<dbReference type="EMBL" id="ACQA01000002">
    <property type="protein sequence ID" value="EEQ93606.1"/>
    <property type="molecule type" value="Genomic_DNA"/>
</dbReference>
<keyword evidence="3 4" id="KW-0472">Membrane</keyword>
<dbReference type="InterPro" id="IPR047200">
    <property type="entry name" value="MFS_YcaD-like"/>
</dbReference>
<feature type="domain" description="Major facilitator superfamily (MFS) profile" evidence="5">
    <location>
        <begin position="43"/>
        <end position="418"/>
    </location>
</feature>
<evidence type="ECO:0000256" key="2">
    <source>
        <dbReference type="ARBA" id="ARBA00022989"/>
    </source>
</evidence>
<keyword evidence="2 4" id="KW-1133">Transmembrane helix</keyword>
<dbReference type="GO" id="GO:0022857">
    <property type="term" value="F:transmembrane transporter activity"/>
    <property type="evidence" value="ECO:0007669"/>
    <property type="project" value="InterPro"/>
</dbReference>
<proteinExistence type="predicted"/>
<gene>
    <name evidence="6" type="ORF">OINT_2000772</name>
</gene>
<organism evidence="6 7">
    <name type="scientific">Brucella intermedia LMG 3301</name>
    <dbReference type="NCBI Taxonomy" id="641118"/>
    <lineage>
        <taxon>Bacteria</taxon>
        <taxon>Pseudomonadati</taxon>
        <taxon>Pseudomonadota</taxon>
        <taxon>Alphaproteobacteria</taxon>
        <taxon>Hyphomicrobiales</taxon>
        <taxon>Brucellaceae</taxon>
        <taxon>Brucella/Ochrobactrum group</taxon>
        <taxon>Brucella</taxon>
    </lineage>
</organism>
<dbReference type="Gene3D" id="1.20.1250.20">
    <property type="entry name" value="MFS general substrate transporter like domains"/>
    <property type="match status" value="2"/>
</dbReference>
<dbReference type="PANTHER" id="PTHR23521:SF3">
    <property type="entry name" value="MFS TRANSPORTER"/>
    <property type="match status" value="1"/>
</dbReference>
<feature type="transmembrane region" description="Helical" evidence="4">
    <location>
        <begin position="392"/>
        <end position="413"/>
    </location>
</feature>
<evidence type="ECO:0000259" key="5">
    <source>
        <dbReference type="PROSITE" id="PS50850"/>
    </source>
</evidence>
<dbReference type="Proteomes" id="UP000004386">
    <property type="component" value="Unassembled WGS sequence"/>
</dbReference>
<dbReference type="SUPFAM" id="SSF103473">
    <property type="entry name" value="MFS general substrate transporter"/>
    <property type="match status" value="1"/>
</dbReference>
<feature type="transmembrane region" description="Helical" evidence="4">
    <location>
        <begin position="166"/>
        <end position="185"/>
    </location>
</feature>
<accession>C4WLG4</accession>
<evidence type="ECO:0000313" key="6">
    <source>
        <dbReference type="EMBL" id="EEQ93606.1"/>
    </source>
</evidence>
<dbReference type="PANTHER" id="PTHR23521">
    <property type="entry name" value="TRANSPORTER MFS SUPERFAMILY"/>
    <property type="match status" value="1"/>
</dbReference>
<feature type="transmembrane region" description="Helical" evidence="4">
    <location>
        <begin position="109"/>
        <end position="127"/>
    </location>
</feature>
<dbReference type="GO" id="GO:0005886">
    <property type="term" value="C:plasma membrane"/>
    <property type="evidence" value="ECO:0007669"/>
    <property type="project" value="TreeGrafter"/>
</dbReference>
<dbReference type="AlphaFoldDB" id="C4WLG4"/>
<dbReference type="PROSITE" id="PS50850">
    <property type="entry name" value="MFS"/>
    <property type="match status" value="1"/>
</dbReference>
<dbReference type="InterPro" id="IPR036259">
    <property type="entry name" value="MFS_trans_sf"/>
</dbReference>
<dbReference type="InterPro" id="IPR020846">
    <property type="entry name" value="MFS_dom"/>
</dbReference>
<dbReference type="InterPro" id="IPR011701">
    <property type="entry name" value="MFS"/>
</dbReference>
<evidence type="ECO:0000256" key="1">
    <source>
        <dbReference type="ARBA" id="ARBA00022692"/>
    </source>
</evidence>
<feature type="transmembrane region" description="Helical" evidence="4">
    <location>
        <begin position="227"/>
        <end position="249"/>
    </location>
</feature>
<evidence type="ECO:0000256" key="4">
    <source>
        <dbReference type="SAM" id="Phobius"/>
    </source>
</evidence>
<feature type="transmembrane region" description="Helical" evidence="4">
    <location>
        <begin position="326"/>
        <end position="349"/>
    </location>
</feature>